<dbReference type="EMBL" id="RIAR02000001">
    <property type="protein sequence ID" value="NSL85333.1"/>
    <property type="molecule type" value="Genomic_DNA"/>
</dbReference>
<protein>
    <recommendedName>
        <fullName evidence="4">RHS repeat-associated core domain-containing protein</fullName>
    </recommendedName>
</protein>
<comment type="caution">
    <text evidence="2">The sequence shown here is derived from an EMBL/GenBank/DDBJ whole genome shotgun (WGS) entry which is preliminary data.</text>
</comment>
<dbReference type="Proteomes" id="UP000281028">
    <property type="component" value="Unassembled WGS sequence"/>
</dbReference>
<feature type="compositionally biased region" description="Polar residues" evidence="1">
    <location>
        <begin position="190"/>
        <end position="203"/>
    </location>
</feature>
<keyword evidence="3" id="KW-1185">Reference proteome</keyword>
<evidence type="ECO:0000256" key="1">
    <source>
        <dbReference type="SAM" id="MobiDB-lite"/>
    </source>
</evidence>
<accession>A0A9Q5CUZ3</accession>
<reference evidence="2" key="1">
    <citation type="submission" date="2020-05" db="EMBL/GenBank/DDBJ databases">
        <title>Chitinophaga laudate sp. nov., isolated from a tropical peat swamp.</title>
        <authorList>
            <person name="Goh C.B.S."/>
            <person name="Lee M.S."/>
            <person name="Parimannan S."/>
            <person name="Pasbakhsh P."/>
            <person name="Yule C.M."/>
            <person name="Rajandas H."/>
            <person name="Loke S."/>
            <person name="Croft L."/>
            <person name="Tan J.B.L."/>
        </authorList>
    </citation>
    <scope>NUCLEOTIDE SEQUENCE</scope>
    <source>
        <strain evidence="2">Mgbs1</strain>
    </source>
</reference>
<feature type="region of interest" description="Disordered" evidence="1">
    <location>
        <begin position="187"/>
        <end position="211"/>
    </location>
</feature>
<gene>
    <name evidence="2" type="ORF">ECE50_000720</name>
</gene>
<proteinExistence type="predicted"/>
<dbReference type="NCBIfam" id="TIGR03696">
    <property type="entry name" value="Rhs_assc_core"/>
    <property type="match status" value="1"/>
</dbReference>
<dbReference type="InterPro" id="IPR022385">
    <property type="entry name" value="Rhs_assc_core"/>
</dbReference>
<name>A0A9Q5CUZ3_9BACT</name>
<dbReference type="Pfam" id="PF14891">
    <property type="entry name" value="Peptidase_M91"/>
    <property type="match status" value="1"/>
</dbReference>
<evidence type="ECO:0000313" key="2">
    <source>
        <dbReference type="EMBL" id="NSL85333.1"/>
    </source>
</evidence>
<dbReference type="Gene3D" id="2.180.10.10">
    <property type="entry name" value="RHS repeat-associated core"/>
    <property type="match status" value="1"/>
</dbReference>
<dbReference type="OrthoDB" id="667524at2"/>
<dbReference type="AlphaFoldDB" id="A0A9Q5CUZ3"/>
<evidence type="ECO:0000313" key="3">
    <source>
        <dbReference type="Proteomes" id="UP000281028"/>
    </source>
</evidence>
<dbReference type="InterPro" id="IPR028208">
    <property type="entry name" value="Effector_pro_NleD-like"/>
</dbReference>
<organism evidence="2 3">
    <name type="scientific">Chitinophaga solisilvae</name>
    <dbReference type="NCBI Taxonomy" id="1233460"/>
    <lineage>
        <taxon>Bacteria</taxon>
        <taxon>Pseudomonadati</taxon>
        <taxon>Bacteroidota</taxon>
        <taxon>Chitinophagia</taxon>
        <taxon>Chitinophagales</taxon>
        <taxon>Chitinophagaceae</taxon>
        <taxon>Chitinophaga</taxon>
    </lineage>
</organism>
<sequence length="311" mass="34913">MAGISANALERSNYPENRLKYTGKELQSKEFGDGSGLELYDYGERMYEQQIGRWHVLDPLANQMRRYSPYNYAFDNPMRFIDPDGMAPTDIVLGRNTYSNRNLNSTEINTLMKGLQDKTNDKLRYNSKTKQVEVVSKGNGNKKVRTELVRQLISSDKTLTINMHIDKGEGGITYGMPGSATGATKGDVVNESNGTGTDVTTDIGSGHSIYTDRGTTENLSVSDMLDHELIHGMAQMNGESIEGGQMKNMYKTDKGNYETELIPKEEGATILNARKPSSKIPGYKYPTENILRHEQRKTQRLNYNKANVIRK</sequence>
<evidence type="ECO:0008006" key="4">
    <source>
        <dbReference type="Google" id="ProtNLM"/>
    </source>
</evidence>